<dbReference type="GO" id="GO:0005524">
    <property type="term" value="F:ATP binding"/>
    <property type="evidence" value="ECO:0007669"/>
    <property type="project" value="UniProtKB-KW"/>
</dbReference>
<accession>A0A1E3H3K8</accession>
<evidence type="ECO:0000259" key="8">
    <source>
        <dbReference type="PROSITE" id="PS50893"/>
    </source>
</evidence>
<dbReference type="InterPro" id="IPR027417">
    <property type="entry name" value="P-loop_NTPase"/>
</dbReference>
<dbReference type="PROSITE" id="PS50893">
    <property type="entry name" value="ABC_TRANSPORTER_2"/>
    <property type="match status" value="1"/>
</dbReference>
<dbReference type="InterPro" id="IPR003439">
    <property type="entry name" value="ABC_transporter-like_ATP-bd"/>
</dbReference>
<dbReference type="GO" id="GO:0006829">
    <property type="term" value="P:zinc ion transport"/>
    <property type="evidence" value="ECO:0007669"/>
    <property type="project" value="UniProtKB-KW"/>
</dbReference>
<keyword evidence="5" id="KW-0864">Zinc transport</keyword>
<dbReference type="SMART" id="SM00382">
    <property type="entry name" value="AAA"/>
    <property type="match status" value="1"/>
</dbReference>
<keyword evidence="6" id="KW-0406">Ion transport</keyword>
<dbReference type="EC" id="3.6.3.34" evidence="9"/>
<dbReference type="CDD" id="cd03235">
    <property type="entry name" value="ABC_Metallic_Cations"/>
    <property type="match status" value="1"/>
</dbReference>
<evidence type="ECO:0000256" key="2">
    <source>
        <dbReference type="ARBA" id="ARBA00022448"/>
    </source>
</evidence>
<protein>
    <submittedName>
        <fullName evidence="9">Iron(3+)-hydroxamate import ATP-binding protein FhuC</fullName>
        <ecNumber evidence="9">3.6.3.34</ecNumber>
    </submittedName>
</protein>
<dbReference type="PANTHER" id="PTHR42734:SF5">
    <property type="entry name" value="IRON TRANSPORT SYSTEM ATP-BINDING PROTEIN HI_0361-RELATED"/>
    <property type="match status" value="1"/>
</dbReference>
<feature type="region of interest" description="Disordered" evidence="7">
    <location>
        <begin position="241"/>
        <end position="289"/>
    </location>
</feature>
<evidence type="ECO:0000256" key="4">
    <source>
        <dbReference type="ARBA" id="ARBA00022840"/>
    </source>
</evidence>
<keyword evidence="3" id="KW-0547">Nucleotide-binding</keyword>
<feature type="domain" description="ABC transporter" evidence="8">
    <location>
        <begin position="6"/>
        <end position="234"/>
    </location>
</feature>
<gene>
    <name evidence="9" type="primary">fhuC_1</name>
    <name evidence="9" type="ORF">A6302_01956</name>
</gene>
<dbReference type="AlphaFoldDB" id="A0A1E3H3K8"/>
<feature type="compositionally biased region" description="Basic and acidic residues" evidence="7">
    <location>
        <begin position="245"/>
        <end position="264"/>
    </location>
</feature>
<reference evidence="9 10" key="1">
    <citation type="submission" date="2016-07" db="EMBL/GenBank/DDBJ databases">
        <title>Draft Genome Sequence of Methylobrevis pamukkalensis PK2.</title>
        <authorList>
            <person name="Vasilenko O.V."/>
            <person name="Doronina N.V."/>
            <person name="Shmareva M.N."/>
            <person name="Tarlachkov S.V."/>
            <person name="Mustakhimov I."/>
            <person name="Trotsenko Y.A."/>
        </authorList>
    </citation>
    <scope>NUCLEOTIDE SEQUENCE [LARGE SCALE GENOMIC DNA]</scope>
    <source>
        <strain evidence="9 10">PK2</strain>
    </source>
</reference>
<keyword evidence="5" id="KW-0862">Zinc</keyword>
<dbReference type="InterPro" id="IPR003593">
    <property type="entry name" value="AAA+_ATPase"/>
</dbReference>
<keyword evidence="10" id="KW-1185">Reference proteome</keyword>
<comment type="similarity">
    <text evidence="1">Belongs to the ABC transporter superfamily.</text>
</comment>
<name>A0A1E3H3K8_9HYPH</name>
<evidence type="ECO:0000256" key="5">
    <source>
        <dbReference type="ARBA" id="ARBA00022906"/>
    </source>
</evidence>
<dbReference type="Pfam" id="PF00005">
    <property type="entry name" value="ABC_tran"/>
    <property type="match status" value="1"/>
</dbReference>
<evidence type="ECO:0000256" key="3">
    <source>
        <dbReference type="ARBA" id="ARBA00022741"/>
    </source>
</evidence>
<dbReference type="PROSITE" id="PS00211">
    <property type="entry name" value="ABC_TRANSPORTER_1"/>
    <property type="match status" value="1"/>
</dbReference>
<dbReference type="Gene3D" id="3.40.50.300">
    <property type="entry name" value="P-loop containing nucleotide triphosphate hydrolases"/>
    <property type="match status" value="1"/>
</dbReference>
<dbReference type="Proteomes" id="UP000094622">
    <property type="component" value="Unassembled WGS sequence"/>
</dbReference>
<keyword evidence="4 9" id="KW-0067">ATP-binding</keyword>
<evidence type="ECO:0000313" key="9">
    <source>
        <dbReference type="EMBL" id="ODN70735.1"/>
    </source>
</evidence>
<dbReference type="GO" id="GO:0016887">
    <property type="term" value="F:ATP hydrolysis activity"/>
    <property type="evidence" value="ECO:0007669"/>
    <property type="project" value="InterPro"/>
</dbReference>
<dbReference type="PATRIC" id="fig|1439726.3.peg.2071"/>
<evidence type="ECO:0000313" key="10">
    <source>
        <dbReference type="Proteomes" id="UP000094622"/>
    </source>
</evidence>
<proteinExistence type="inferred from homology"/>
<dbReference type="RefSeq" id="WP_425349139.1">
    <property type="nucleotide sequence ID" value="NZ_MCRJ01000041.1"/>
</dbReference>
<evidence type="ECO:0000256" key="7">
    <source>
        <dbReference type="SAM" id="MobiDB-lite"/>
    </source>
</evidence>
<evidence type="ECO:0000256" key="1">
    <source>
        <dbReference type="ARBA" id="ARBA00005417"/>
    </source>
</evidence>
<dbReference type="InterPro" id="IPR017871">
    <property type="entry name" value="ABC_transporter-like_CS"/>
</dbReference>
<dbReference type="InterPro" id="IPR050153">
    <property type="entry name" value="Metal_Ion_Import_ABC"/>
</dbReference>
<evidence type="ECO:0000256" key="6">
    <source>
        <dbReference type="ARBA" id="ARBA00023065"/>
    </source>
</evidence>
<dbReference type="EMBL" id="MCRJ01000041">
    <property type="protein sequence ID" value="ODN70735.1"/>
    <property type="molecule type" value="Genomic_DNA"/>
</dbReference>
<comment type="caution">
    <text evidence="9">The sequence shown here is derived from an EMBL/GenBank/DDBJ whole genome shotgun (WGS) entry which is preliminary data.</text>
</comment>
<sequence>MMPREIRFRDVTVAYDRHPAVHHLSGSFAPGSLTAVAGPNGAGKSTLLKALMGEMPVSEGQIDRGGLSIRDIGYLPQAADIDRSFPLSVADTVLLGAWRSHGAFRAFSRSCVADARRALTSVGLEGFERRPIGTLSAGQFQRVLFARLLLQDAQVILLDEPFTAIDARTTRDLLDIVQRWHRDGRTVIAVLHDFDQVRAHFPDTLLLARRQIGWGPTGETMTAENLLAARAMAERWDDEANACDSHGRGHGDGHGHDPHDGPHGHDHHGHDHHGHDHHGHGSRRGGAAA</sequence>
<dbReference type="PANTHER" id="PTHR42734">
    <property type="entry name" value="METAL TRANSPORT SYSTEM ATP-BINDING PROTEIN TM_0124-RELATED"/>
    <property type="match status" value="1"/>
</dbReference>
<keyword evidence="9" id="KW-0378">Hydrolase</keyword>
<feature type="compositionally biased region" description="Basic residues" evidence="7">
    <location>
        <begin position="265"/>
        <end position="283"/>
    </location>
</feature>
<dbReference type="SUPFAM" id="SSF52540">
    <property type="entry name" value="P-loop containing nucleoside triphosphate hydrolases"/>
    <property type="match status" value="1"/>
</dbReference>
<organism evidence="9 10">
    <name type="scientific">Methylobrevis pamukkalensis</name>
    <dbReference type="NCBI Taxonomy" id="1439726"/>
    <lineage>
        <taxon>Bacteria</taxon>
        <taxon>Pseudomonadati</taxon>
        <taxon>Pseudomonadota</taxon>
        <taxon>Alphaproteobacteria</taxon>
        <taxon>Hyphomicrobiales</taxon>
        <taxon>Pleomorphomonadaceae</taxon>
        <taxon>Methylobrevis</taxon>
    </lineage>
</organism>
<keyword evidence="2" id="KW-0813">Transport</keyword>